<gene>
    <name evidence="1" type="ORF">PPACK8108_LOCUS5002</name>
</gene>
<organism evidence="1 2">
    <name type="scientific">Phakopsora pachyrhizi</name>
    <name type="common">Asian soybean rust disease fungus</name>
    <dbReference type="NCBI Taxonomy" id="170000"/>
    <lineage>
        <taxon>Eukaryota</taxon>
        <taxon>Fungi</taxon>
        <taxon>Dikarya</taxon>
        <taxon>Basidiomycota</taxon>
        <taxon>Pucciniomycotina</taxon>
        <taxon>Pucciniomycetes</taxon>
        <taxon>Pucciniales</taxon>
        <taxon>Phakopsoraceae</taxon>
        <taxon>Phakopsora</taxon>
    </lineage>
</organism>
<evidence type="ECO:0000313" key="2">
    <source>
        <dbReference type="Proteomes" id="UP001153365"/>
    </source>
</evidence>
<name>A0AAV0AQS5_PHAPC</name>
<proteinExistence type="predicted"/>
<comment type="caution">
    <text evidence="1">The sequence shown here is derived from an EMBL/GenBank/DDBJ whole genome shotgun (WGS) entry which is preliminary data.</text>
</comment>
<evidence type="ECO:0000313" key="1">
    <source>
        <dbReference type="EMBL" id="CAH7670284.1"/>
    </source>
</evidence>
<sequence>MLQEKNLKKQMRFTESLEDEATINLKDIRTFTNLASINFTAIEQLRWSKLSTWSDSFDSLVIFFIIPDVHMDLERDIAQFIVGNRQYQSKRPLHLE</sequence>
<reference evidence="1" key="1">
    <citation type="submission" date="2022-06" db="EMBL/GenBank/DDBJ databases">
        <authorList>
            <consortium name="SYNGENTA / RWTH Aachen University"/>
        </authorList>
    </citation>
    <scope>NUCLEOTIDE SEQUENCE</scope>
</reference>
<accession>A0AAV0AQS5</accession>
<dbReference type="EMBL" id="CALTRL010000967">
    <property type="protein sequence ID" value="CAH7670284.1"/>
    <property type="molecule type" value="Genomic_DNA"/>
</dbReference>
<keyword evidence="2" id="KW-1185">Reference proteome</keyword>
<dbReference type="Proteomes" id="UP001153365">
    <property type="component" value="Unassembled WGS sequence"/>
</dbReference>
<dbReference type="AlphaFoldDB" id="A0AAV0AQS5"/>
<protein>
    <submittedName>
        <fullName evidence="1">Uncharacterized protein</fullName>
    </submittedName>
</protein>